<reference evidence="1" key="2">
    <citation type="submission" date="2020-11" db="EMBL/GenBank/DDBJ databases">
        <authorList>
            <person name="McCartney M.A."/>
            <person name="Auch B."/>
            <person name="Kono T."/>
            <person name="Mallez S."/>
            <person name="Becker A."/>
            <person name="Gohl D.M."/>
            <person name="Silverstein K.A.T."/>
            <person name="Koren S."/>
            <person name="Bechman K.B."/>
            <person name="Herman A."/>
            <person name="Abrahante J.E."/>
            <person name="Garbe J."/>
        </authorList>
    </citation>
    <scope>NUCLEOTIDE SEQUENCE</scope>
    <source>
        <strain evidence="1">Duluth1</strain>
        <tissue evidence="1">Whole animal</tissue>
    </source>
</reference>
<dbReference type="SUPFAM" id="SSF48056">
    <property type="entry name" value="Di-copper centre-containing domain"/>
    <property type="match status" value="1"/>
</dbReference>
<organism evidence="1 2">
    <name type="scientific">Dreissena polymorpha</name>
    <name type="common">Zebra mussel</name>
    <name type="synonym">Mytilus polymorpha</name>
    <dbReference type="NCBI Taxonomy" id="45954"/>
    <lineage>
        <taxon>Eukaryota</taxon>
        <taxon>Metazoa</taxon>
        <taxon>Spiralia</taxon>
        <taxon>Lophotrochozoa</taxon>
        <taxon>Mollusca</taxon>
        <taxon>Bivalvia</taxon>
        <taxon>Autobranchia</taxon>
        <taxon>Heteroconchia</taxon>
        <taxon>Euheterodonta</taxon>
        <taxon>Imparidentia</taxon>
        <taxon>Neoheterodontei</taxon>
        <taxon>Myida</taxon>
        <taxon>Dreissenoidea</taxon>
        <taxon>Dreissenidae</taxon>
        <taxon>Dreissena</taxon>
    </lineage>
</organism>
<dbReference type="Proteomes" id="UP000828390">
    <property type="component" value="Unassembled WGS sequence"/>
</dbReference>
<accession>A0A9D4H162</accession>
<protein>
    <submittedName>
        <fullName evidence="1">Uncharacterized protein</fullName>
    </submittedName>
</protein>
<name>A0A9D4H162_DREPO</name>
<evidence type="ECO:0000313" key="2">
    <source>
        <dbReference type="Proteomes" id="UP000828390"/>
    </source>
</evidence>
<dbReference type="AlphaFoldDB" id="A0A9D4H162"/>
<sequence>MVRFRVEEKLREVDPEVSLAYWDYSMDYYLPLPSDSVIWSSCFAGNGDGIVREGPFRFMYGGFNDLIRRDIARNGTCPPRLINKDDIDQLMRFCYYAVGFWHVILSLTHLCHSGLSHSSKLDHFISKIRDDWYIYFYI</sequence>
<gene>
    <name evidence="1" type="ORF">DPMN_125307</name>
</gene>
<proteinExistence type="predicted"/>
<dbReference type="InterPro" id="IPR008922">
    <property type="entry name" value="Di-copper_centre_dom_sf"/>
</dbReference>
<dbReference type="Gene3D" id="1.10.1280.10">
    <property type="entry name" value="Di-copper center containing domain from catechol oxidase"/>
    <property type="match status" value="1"/>
</dbReference>
<evidence type="ECO:0000313" key="1">
    <source>
        <dbReference type="EMBL" id="KAH3823502.1"/>
    </source>
</evidence>
<comment type="caution">
    <text evidence="1">The sequence shown here is derived from an EMBL/GenBank/DDBJ whole genome shotgun (WGS) entry which is preliminary data.</text>
</comment>
<reference evidence="1" key="1">
    <citation type="journal article" date="2019" name="bioRxiv">
        <title>The Genome of the Zebra Mussel, Dreissena polymorpha: A Resource for Invasive Species Research.</title>
        <authorList>
            <person name="McCartney M.A."/>
            <person name="Auch B."/>
            <person name="Kono T."/>
            <person name="Mallez S."/>
            <person name="Zhang Y."/>
            <person name="Obille A."/>
            <person name="Becker A."/>
            <person name="Abrahante J.E."/>
            <person name="Garbe J."/>
            <person name="Badalamenti J.P."/>
            <person name="Herman A."/>
            <person name="Mangelson H."/>
            <person name="Liachko I."/>
            <person name="Sullivan S."/>
            <person name="Sone E.D."/>
            <person name="Koren S."/>
            <person name="Silverstein K.A.T."/>
            <person name="Beckman K.B."/>
            <person name="Gohl D.M."/>
        </authorList>
    </citation>
    <scope>NUCLEOTIDE SEQUENCE</scope>
    <source>
        <strain evidence="1">Duluth1</strain>
        <tissue evidence="1">Whole animal</tissue>
    </source>
</reference>
<dbReference type="EMBL" id="JAIWYP010000005">
    <property type="protein sequence ID" value="KAH3823502.1"/>
    <property type="molecule type" value="Genomic_DNA"/>
</dbReference>
<keyword evidence="2" id="KW-1185">Reference proteome</keyword>